<reference evidence="2" key="1">
    <citation type="submission" date="2019-04" db="EMBL/GenBank/DDBJ databases">
        <title>Evolution of Biomass-Degrading Anaerobic Consortia Revealed by Metagenomics.</title>
        <authorList>
            <person name="Peng X."/>
        </authorList>
    </citation>
    <scope>NUCLEOTIDE SEQUENCE</scope>
    <source>
        <strain evidence="2">SIG140</strain>
    </source>
</reference>
<evidence type="ECO:0000313" key="2">
    <source>
        <dbReference type="EMBL" id="MBE6270279.1"/>
    </source>
</evidence>
<organism evidence="2 3">
    <name type="scientific">Xylanibacter ruminicola</name>
    <name type="common">Prevotella ruminicola</name>
    <dbReference type="NCBI Taxonomy" id="839"/>
    <lineage>
        <taxon>Bacteria</taxon>
        <taxon>Pseudomonadati</taxon>
        <taxon>Bacteroidota</taxon>
        <taxon>Bacteroidia</taxon>
        <taxon>Bacteroidales</taxon>
        <taxon>Prevotellaceae</taxon>
        <taxon>Xylanibacter</taxon>
    </lineage>
</organism>
<dbReference type="InterPro" id="IPR002716">
    <property type="entry name" value="PIN_dom"/>
</dbReference>
<dbReference type="InterPro" id="IPR029060">
    <property type="entry name" value="PIN-like_dom_sf"/>
</dbReference>
<gene>
    <name evidence="2" type="ORF">E7101_04940</name>
</gene>
<comment type="caution">
    <text evidence="2">The sequence shown here is derived from an EMBL/GenBank/DDBJ whole genome shotgun (WGS) entry which is preliminary data.</text>
</comment>
<dbReference type="Pfam" id="PF13470">
    <property type="entry name" value="PIN_3"/>
    <property type="match status" value="1"/>
</dbReference>
<evidence type="ECO:0000259" key="1">
    <source>
        <dbReference type="Pfam" id="PF13470"/>
    </source>
</evidence>
<dbReference type="CDD" id="cd09854">
    <property type="entry name" value="PIN_VapC-like"/>
    <property type="match status" value="1"/>
</dbReference>
<protein>
    <submittedName>
        <fullName evidence="2">PIN domain-containing protein</fullName>
    </submittedName>
</protein>
<dbReference type="Proteomes" id="UP000806522">
    <property type="component" value="Unassembled WGS sequence"/>
</dbReference>
<dbReference type="EMBL" id="SUYC01000004">
    <property type="protein sequence ID" value="MBE6270279.1"/>
    <property type="molecule type" value="Genomic_DNA"/>
</dbReference>
<proteinExistence type="predicted"/>
<name>A0A9D5P3Y0_XYLRU</name>
<dbReference type="SUPFAM" id="SSF88723">
    <property type="entry name" value="PIN domain-like"/>
    <property type="match status" value="1"/>
</dbReference>
<dbReference type="AlphaFoldDB" id="A0A9D5P3Y0"/>
<sequence length="134" mass="15404">MKNVFLDTNILIDYILNRSGGHDAEQLLMHGKNGDIQLAASLLTFANMAYILKGKVDFYDLFAMLTKFINVLPMDNSQLQLALDKHVRDFEDMLQYQCAKARDCEVIITNNKRDFCEFSELPIMTAEEFLTQLT</sequence>
<evidence type="ECO:0000313" key="3">
    <source>
        <dbReference type="Proteomes" id="UP000806522"/>
    </source>
</evidence>
<dbReference type="Gene3D" id="3.40.50.1010">
    <property type="entry name" value="5'-nuclease"/>
    <property type="match status" value="1"/>
</dbReference>
<feature type="domain" description="PIN" evidence="1">
    <location>
        <begin position="4"/>
        <end position="113"/>
    </location>
</feature>
<accession>A0A9D5P3Y0</accession>